<evidence type="ECO:0000313" key="1">
    <source>
        <dbReference type="EMBL" id="CAF1362441.1"/>
    </source>
</evidence>
<organism evidence="4 5">
    <name type="scientific">Rotaria sordida</name>
    <dbReference type="NCBI Taxonomy" id="392033"/>
    <lineage>
        <taxon>Eukaryota</taxon>
        <taxon>Metazoa</taxon>
        <taxon>Spiralia</taxon>
        <taxon>Gnathifera</taxon>
        <taxon>Rotifera</taxon>
        <taxon>Eurotatoria</taxon>
        <taxon>Bdelloidea</taxon>
        <taxon>Philodinida</taxon>
        <taxon>Philodinidae</taxon>
        <taxon>Rotaria</taxon>
    </lineage>
</organism>
<dbReference type="AlphaFoldDB" id="A0A819J3B0"/>
<dbReference type="EMBL" id="CAJNOU010003785">
    <property type="protein sequence ID" value="CAF1409765.1"/>
    <property type="molecule type" value="Genomic_DNA"/>
</dbReference>
<reference evidence="4" key="1">
    <citation type="submission" date="2021-02" db="EMBL/GenBank/DDBJ databases">
        <authorList>
            <person name="Nowell W R."/>
        </authorList>
    </citation>
    <scope>NUCLEOTIDE SEQUENCE</scope>
</reference>
<sequence length="70" mass="8217">MHLQIDMREKCLGKNLVDTRNNTNLAMGSSDNYLNHPIKEEPMDMTEEIIRRNAEESEKLFFQQFSIDSV</sequence>
<proteinExistence type="predicted"/>
<dbReference type="Proteomes" id="UP000663882">
    <property type="component" value="Unassembled WGS sequence"/>
</dbReference>
<protein>
    <submittedName>
        <fullName evidence="4">Uncharacterized protein</fullName>
    </submittedName>
</protein>
<dbReference type="EMBL" id="CAJOBE010004331">
    <property type="protein sequence ID" value="CAF3926796.1"/>
    <property type="molecule type" value="Genomic_DNA"/>
</dbReference>
<evidence type="ECO:0000313" key="4">
    <source>
        <dbReference type="EMBL" id="CAF3926796.1"/>
    </source>
</evidence>
<dbReference type="EMBL" id="CAJOAX010004578">
    <property type="protein sequence ID" value="CAF3911976.1"/>
    <property type="molecule type" value="Genomic_DNA"/>
</dbReference>
<gene>
    <name evidence="4" type="ORF">FNK824_LOCUS21920</name>
    <name evidence="3" type="ORF">OTI717_LOCUS24347</name>
    <name evidence="1" type="ORF">RFH988_LOCUS32893</name>
    <name evidence="2" type="ORF">SEV965_LOCUS31811</name>
</gene>
<dbReference type="Proteomes" id="UP000663889">
    <property type="component" value="Unassembled WGS sequence"/>
</dbReference>
<dbReference type="Proteomes" id="UP000663823">
    <property type="component" value="Unassembled WGS sequence"/>
</dbReference>
<evidence type="ECO:0000313" key="5">
    <source>
        <dbReference type="Proteomes" id="UP000663874"/>
    </source>
</evidence>
<dbReference type="Proteomes" id="UP000663874">
    <property type="component" value="Unassembled WGS sequence"/>
</dbReference>
<evidence type="ECO:0000313" key="3">
    <source>
        <dbReference type="EMBL" id="CAF3911976.1"/>
    </source>
</evidence>
<dbReference type="EMBL" id="CAJNOO010003964">
    <property type="protein sequence ID" value="CAF1362441.1"/>
    <property type="molecule type" value="Genomic_DNA"/>
</dbReference>
<evidence type="ECO:0000313" key="2">
    <source>
        <dbReference type="EMBL" id="CAF1409765.1"/>
    </source>
</evidence>
<accession>A0A819J3B0</accession>
<comment type="caution">
    <text evidence="4">The sequence shown here is derived from an EMBL/GenBank/DDBJ whole genome shotgun (WGS) entry which is preliminary data.</text>
</comment>
<name>A0A819J3B0_9BILA</name>